<dbReference type="Proteomes" id="UP000185124">
    <property type="component" value="Unassembled WGS sequence"/>
</dbReference>
<dbReference type="RefSeq" id="WP_143728217.1">
    <property type="nucleotide sequence ID" value="NZ_FSQT01000001.1"/>
</dbReference>
<gene>
    <name evidence="2" type="ORF">SAMN04489832_0806</name>
</gene>
<keyword evidence="3" id="KW-1185">Reference proteome</keyword>
<dbReference type="STRING" id="709881.SAMN04489832_0806"/>
<name>A0A1N5UEG5_9ACTN</name>
<evidence type="ECO:0000256" key="1">
    <source>
        <dbReference type="SAM" id="MobiDB-lite"/>
    </source>
</evidence>
<proteinExistence type="predicted"/>
<feature type="region of interest" description="Disordered" evidence="1">
    <location>
        <begin position="112"/>
        <end position="146"/>
    </location>
</feature>
<sequence>MRRALRLAAAVAAALVLVTALWIRQSQRRAEQCALVADKVLYRERAEVRDIEGIIARARAAVVARWFEEAQQLIDQAQQDLTRITGPAEVDRLRADIDAVLDDLTAQAGCPTWPGARPSRLPRRRRRSPRRSVASRQPAAGRRRVAAASSRTFPLIHVLVQPLAAGARASPAPAASAVALGIDAAAHWRSARPDRLRAIRLAYAGSDGPSACGSAGRAGSAADMNGANAGRSGSPS</sequence>
<feature type="region of interest" description="Disordered" evidence="1">
    <location>
        <begin position="207"/>
        <end position="236"/>
    </location>
</feature>
<evidence type="ECO:0000313" key="3">
    <source>
        <dbReference type="Proteomes" id="UP000185124"/>
    </source>
</evidence>
<feature type="compositionally biased region" description="Low complexity" evidence="1">
    <location>
        <begin position="210"/>
        <end position="222"/>
    </location>
</feature>
<dbReference type="AlphaFoldDB" id="A0A1N5UEG5"/>
<accession>A0A1N5UEG5</accession>
<feature type="compositionally biased region" description="Basic residues" evidence="1">
    <location>
        <begin position="120"/>
        <end position="130"/>
    </location>
</feature>
<dbReference type="EMBL" id="FSQT01000001">
    <property type="protein sequence ID" value="SIM58518.1"/>
    <property type="molecule type" value="Genomic_DNA"/>
</dbReference>
<reference evidence="3" key="1">
    <citation type="submission" date="2016-12" db="EMBL/GenBank/DDBJ databases">
        <authorList>
            <person name="Varghese N."/>
            <person name="Submissions S."/>
        </authorList>
    </citation>
    <scope>NUCLEOTIDE SEQUENCE [LARGE SCALE GENOMIC DNA]</scope>
    <source>
        <strain evidence="3">DSM 45599</strain>
    </source>
</reference>
<evidence type="ECO:0000313" key="2">
    <source>
        <dbReference type="EMBL" id="SIM58518.1"/>
    </source>
</evidence>
<protein>
    <submittedName>
        <fullName evidence="2">Uncharacterized protein</fullName>
    </submittedName>
</protein>
<organism evidence="2 3">
    <name type="scientific">Micromonospora cremea</name>
    <dbReference type="NCBI Taxonomy" id="709881"/>
    <lineage>
        <taxon>Bacteria</taxon>
        <taxon>Bacillati</taxon>
        <taxon>Actinomycetota</taxon>
        <taxon>Actinomycetes</taxon>
        <taxon>Micromonosporales</taxon>
        <taxon>Micromonosporaceae</taxon>
        <taxon>Micromonospora</taxon>
    </lineage>
</organism>
<feature type="compositionally biased region" description="Low complexity" evidence="1">
    <location>
        <begin position="131"/>
        <end position="146"/>
    </location>
</feature>